<proteinExistence type="predicted"/>
<dbReference type="AlphaFoldDB" id="A0A7S0S0M1"/>
<reference evidence="1" key="1">
    <citation type="submission" date="2021-01" db="EMBL/GenBank/DDBJ databases">
        <authorList>
            <person name="Corre E."/>
            <person name="Pelletier E."/>
            <person name="Niang G."/>
            <person name="Scheremetjew M."/>
            <person name="Finn R."/>
            <person name="Kale V."/>
            <person name="Holt S."/>
            <person name="Cochrane G."/>
            <person name="Meng A."/>
            <person name="Brown T."/>
            <person name="Cohen L."/>
        </authorList>
    </citation>
    <scope>NUCLEOTIDE SEQUENCE</scope>
    <source>
        <strain evidence="1">SAG 11-49</strain>
    </source>
</reference>
<gene>
    <name evidence="1" type="ORF">CLEI1391_LOCUS15561</name>
</gene>
<protein>
    <submittedName>
        <fullName evidence="1">Uncharacterized protein</fullName>
    </submittedName>
</protein>
<organism evidence="1">
    <name type="scientific">Chlamydomonas leiostraca</name>
    <dbReference type="NCBI Taxonomy" id="1034604"/>
    <lineage>
        <taxon>Eukaryota</taxon>
        <taxon>Viridiplantae</taxon>
        <taxon>Chlorophyta</taxon>
        <taxon>core chlorophytes</taxon>
        <taxon>Chlorophyceae</taxon>
        <taxon>CS clade</taxon>
        <taxon>Chlamydomonadales</taxon>
        <taxon>Chlamydomonadaceae</taxon>
        <taxon>Chlamydomonas</taxon>
    </lineage>
</organism>
<sequence length="162" mass="17781">MVVLVMAAWLAWVPKRVQVMAVLVLALVWELGQQQELVLAQVLGWVLAVVLVLVQVPEWLQQGEEVQVMAAQVGVAAVVQERAPRETALQQLRQAGTQLSQVVLQVLQVMPAWVKLLLLELLLLLAQVAQVLLLELLLVVVEQAGPKEQLPWSPLPSCPSSS</sequence>
<dbReference type="EMBL" id="HBFB01027817">
    <property type="protein sequence ID" value="CAD8691378.1"/>
    <property type="molecule type" value="Transcribed_RNA"/>
</dbReference>
<name>A0A7S0S0M1_9CHLO</name>
<evidence type="ECO:0000313" key="1">
    <source>
        <dbReference type="EMBL" id="CAD8691378.1"/>
    </source>
</evidence>
<accession>A0A7S0S0M1</accession>